<evidence type="ECO:0000313" key="1">
    <source>
        <dbReference type="EMBL" id="SVB32980.1"/>
    </source>
</evidence>
<organism evidence="1">
    <name type="scientific">marine metagenome</name>
    <dbReference type="NCBI Taxonomy" id="408172"/>
    <lineage>
        <taxon>unclassified sequences</taxon>
        <taxon>metagenomes</taxon>
        <taxon>ecological metagenomes</taxon>
    </lineage>
</organism>
<dbReference type="AlphaFoldDB" id="A0A382D3I7"/>
<sequence>VTLLAEELVTVIVQSEYVPSLREFKVMVLFPGIAEVVLEEHEPPYVIVPA</sequence>
<feature type="non-terminal residue" evidence="1">
    <location>
        <position position="1"/>
    </location>
</feature>
<dbReference type="EMBL" id="UINC01037460">
    <property type="protein sequence ID" value="SVB32980.1"/>
    <property type="molecule type" value="Genomic_DNA"/>
</dbReference>
<gene>
    <name evidence="1" type="ORF">METZ01_LOCUS185834</name>
</gene>
<accession>A0A382D3I7</accession>
<reference evidence="1" key="1">
    <citation type="submission" date="2018-05" db="EMBL/GenBank/DDBJ databases">
        <authorList>
            <person name="Lanie J.A."/>
            <person name="Ng W.-L."/>
            <person name="Kazmierczak K.M."/>
            <person name="Andrzejewski T.M."/>
            <person name="Davidsen T.M."/>
            <person name="Wayne K.J."/>
            <person name="Tettelin H."/>
            <person name="Glass J.I."/>
            <person name="Rusch D."/>
            <person name="Podicherti R."/>
            <person name="Tsui H.-C.T."/>
            <person name="Winkler M.E."/>
        </authorList>
    </citation>
    <scope>NUCLEOTIDE SEQUENCE</scope>
</reference>
<proteinExistence type="predicted"/>
<protein>
    <submittedName>
        <fullName evidence="1">Uncharacterized protein</fullName>
    </submittedName>
</protein>
<name>A0A382D3I7_9ZZZZ</name>
<feature type="non-terminal residue" evidence="1">
    <location>
        <position position="50"/>
    </location>
</feature>